<reference evidence="2" key="1">
    <citation type="submission" date="2016-04" db="EMBL/GenBank/DDBJ databases">
        <authorList>
            <person name="Ray J."/>
            <person name="Price M."/>
            <person name="Deutschbauer A."/>
        </authorList>
    </citation>
    <scope>NUCLEOTIDE SEQUENCE [LARGE SCALE GENOMIC DNA]</scope>
    <source>
        <strain evidence="2">FW300-N2E2</strain>
    </source>
</reference>
<evidence type="ECO:0000313" key="2">
    <source>
        <dbReference type="Proteomes" id="UP000076083"/>
    </source>
</evidence>
<dbReference type="EMBL" id="CP015225">
    <property type="protein sequence ID" value="AMZ72719.1"/>
    <property type="molecule type" value="Genomic_DNA"/>
</dbReference>
<name>A0A159ZZL0_PSEFL</name>
<reference evidence="1 2" key="2">
    <citation type="journal article" date="2018" name="Nature">
        <title>Mutant phenotypes for thousands of bacterial genes of unknown function.</title>
        <authorList>
            <person name="Price M.N."/>
            <person name="Wetmore K.M."/>
            <person name="Waters R.J."/>
            <person name="Callaghan M."/>
            <person name="Ray J."/>
            <person name="Liu H."/>
            <person name="Kuehl J.V."/>
            <person name="Melnyk R.A."/>
            <person name="Lamson J.S."/>
            <person name="Suh Y."/>
            <person name="Carlson H.K."/>
            <person name="Esquivel Z."/>
            <person name="Sadeeshkumar H."/>
            <person name="Chakraborty R."/>
            <person name="Zane G.M."/>
            <person name="Rubin B.E."/>
            <person name="Wall J.D."/>
            <person name="Visel A."/>
            <person name="Bristow J."/>
            <person name="Blow M.J."/>
            <person name="Arkin A.P."/>
            <person name="Deutschbauer A.M."/>
        </authorList>
    </citation>
    <scope>NUCLEOTIDE SEQUENCE [LARGE SCALE GENOMIC DNA]</scope>
    <source>
        <strain evidence="1 2">FW300-N2E2</strain>
    </source>
</reference>
<accession>A0A159ZZL0</accession>
<organism evidence="1 2">
    <name type="scientific">Pseudomonas fluorescens</name>
    <dbReference type="NCBI Taxonomy" id="294"/>
    <lineage>
        <taxon>Bacteria</taxon>
        <taxon>Pseudomonadati</taxon>
        <taxon>Pseudomonadota</taxon>
        <taxon>Gammaproteobacteria</taxon>
        <taxon>Pseudomonadales</taxon>
        <taxon>Pseudomonadaceae</taxon>
        <taxon>Pseudomonas</taxon>
    </lineage>
</organism>
<protein>
    <submittedName>
        <fullName evidence="1">Uncharacterized protein</fullName>
    </submittedName>
</protein>
<gene>
    <name evidence="1" type="ORF">TK06_16995</name>
</gene>
<dbReference type="AlphaFoldDB" id="A0A159ZZL0"/>
<dbReference type="Proteomes" id="UP000076083">
    <property type="component" value="Chromosome"/>
</dbReference>
<evidence type="ECO:0000313" key="1">
    <source>
        <dbReference type="EMBL" id="AMZ72719.1"/>
    </source>
</evidence>
<sequence>MGNVMSGTDGRLFRDYTAGAPTETACDTLYLQTQLASPKPEVVSEIEVGDTLGIGLGEIDGNVVACAFWNRHIAGGIASPKVIRLIACLQSGTNYSAIVTAKTGAQISIKISPIKEE</sequence>
<proteinExistence type="predicted"/>